<dbReference type="AlphaFoldDB" id="A0AAE3DYV6"/>
<accession>A0AAE3DYV6</accession>
<name>A0AAE3DYV6_9FIRM</name>
<dbReference type="InterPro" id="IPR055760">
    <property type="entry name" value="DUF7336"/>
</dbReference>
<evidence type="ECO:0000313" key="2">
    <source>
        <dbReference type="EMBL" id="MCC2210469.1"/>
    </source>
</evidence>
<evidence type="ECO:0000313" key="3">
    <source>
        <dbReference type="Proteomes" id="UP001198242"/>
    </source>
</evidence>
<comment type="caution">
    <text evidence="2">The sequence shown here is derived from an EMBL/GenBank/DDBJ whole genome shotgun (WGS) entry which is preliminary data.</text>
</comment>
<dbReference type="RefSeq" id="WP_308456327.1">
    <property type="nucleotide sequence ID" value="NZ_JAJEQM010000007.1"/>
</dbReference>
<dbReference type="Pfam" id="PF24024">
    <property type="entry name" value="DUF7336"/>
    <property type="match status" value="1"/>
</dbReference>
<reference evidence="2 3" key="1">
    <citation type="submission" date="2021-10" db="EMBL/GenBank/DDBJ databases">
        <title>Anaerobic single-cell dispensing facilitates the cultivation of human gut bacteria.</title>
        <authorList>
            <person name="Afrizal A."/>
        </authorList>
    </citation>
    <scope>NUCLEOTIDE SEQUENCE [LARGE SCALE GENOMIC DNA]</scope>
    <source>
        <strain evidence="2 3">CLA-AA-H232</strain>
    </source>
</reference>
<keyword evidence="3" id="KW-1185">Reference proteome</keyword>
<organism evidence="2 3">
    <name type="scientific">Hominilimicola fabiformis</name>
    <dbReference type="NCBI Taxonomy" id="2885356"/>
    <lineage>
        <taxon>Bacteria</taxon>
        <taxon>Bacillati</taxon>
        <taxon>Bacillota</taxon>
        <taxon>Clostridia</taxon>
        <taxon>Eubacteriales</taxon>
        <taxon>Oscillospiraceae</taxon>
        <taxon>Hominilimicola</taxon>
    </lineage>
</organism>
<evidence type="ECO:0000259" key="1">
    <source>
        <dbReference type="Pfam" id="PF24024"/>
    </source>
</evidence>
<dbReference type="EMBL" id="JAJEQM010000007">
    <property type="protein sequence ID" value="MCC2210469.1"/>
    <property type="molecule type" value="Genomic_DNA"/>
</dbReference>
<protein>
    <recommendedName>
        <fullName evidence="1">DUF7336 domain-containing protein</fullName>
    </recommendedName>
</protein>
<sequence length="75" mass="8944">MKKSVYLLQHSYSYGKHLEYEETKIIGIYSLREEAVAIIEKYKLLPGFKDYDISCFHIDKYILGDSNWQEGFEEE</sequence>
<proteinExistence type="predicted"/>
<feature type="domain" description="DUF7336" evidence="1">
    <location>
        <begin position="4"/>
        <end position="71"/>
    </location>
</feature>
<dbReference type="Proteomes" id="UP001198242">
    <property type="component" value="Unassembled WGS sequence"/>
</dbReference>
<gene>
    <name evidence="2" type="ORF">LKE05_06655</name>
</gene>